<dbReference type="Pfam" id="PF12680">
    <property type="entry name" value="SnoaL_2"/>
    <property type="match status" value="1"/>
</dbReference>
<dbReference type="Gene3D" id="3.10.450.50">
    <property type="match status" value="1"/>
</dbReference>
<gene>
    <name evidence="2" type="ORF">KSS89_23715</name>
</gene>
<dbReference type="InterPro" id="IPR037401">
    <property type="entry name" value="SnoaL-like"/>
</dbReference>
<sequence length="124" mass="13790">MSAINQSGHSEHPVAKVLLAPAIVAYIAATNSGDSSRAAAIFAPKAQVFDEREYRVGPQDIARWMDDSHRHRRCRLEVVAVQQRPDKVLLDGRICGDFPGSPQSLRQVFRLDEQGLIARLDISR</sequence>
<evidence type="ECO:0000313" key="3">
    <source>
        <dbReference type="Proteomes" id="UP000693952"/>
    </source>
</evidence>
<evidence type="ECO:0000259" key="1">
    <source>
        <dbReference type="Pfam" id="PF12680"/>
    </source>
</evidence>
<organism evidence="2 3">
    <name type="scientific">Pseudomonas sessilinigenes</name>
    <dbReference type="NCBI Taxonomy" id="658629"/>
    <lineage>
        <taxon>Bacteria</taxon>
        <taxon>Pseudomonadati</taxon>
        <taxon>Pseudomonadota</taxon>
        <taxon>Gammaproteobacteria</taxon>
        <taxon>Pseudomonadales</taxon>
        <taxon>Pseudomonadaceae</taxon>
        <taxon>Pseudomonas</taxon>
    </lineage>
</organism>
<dbReference type="InterPro" id="IPR032710">
    <property type="entry name" value="NTF2-like_dom_sf"/>
</dbReference>
<dbReference type="Proteomes" id="UP000693952">
    <property type="component" value="Chromosome"/>
</dbReference>
<reference evidence="2" key="1">
    <citation type="submission" date="2021-06" db="EMBL/GenBank/DDBJ databases">
        <title>Updating the genus Pseudomonas: Description of 43 new species and partition of the Pseudomonas putida group.</title>
        <authorList>
            <person name="Girard L."/>
            <person name="Lood C."/>
            <person name="Vandamme P."/>
            <person name="Rokni-Zadeh H."/>
            <person name="van Noort V."/>
            <person name="Hofte M."/>
            <person name="Lavigne R."/>
            <person name="De Mot R."/>
        </authorList>
    </citation>
    <scope>NUCLEOTIDE SEQUENCE</scope>
    <source>
        <strain evidence="2">CMR12a</strain>
    </source>
</reference>
<keyword evidence="3" id="KW-1185">Reference proteome</keyword>
<protein>
    <submittedName>
        <fullName evidence="2">Nuclear transport factor 2 family protein</fullName>
    </submittedName>
</protein>
<dbReference type="SUPFAM" id="SSF54427">
    <property type="entry name" value="NTF2-like"/>
    <property type="match status" value="1"/>
</dbReference>
<proteinExistence type="predicted"/>
<dbReference type="EMBL" id="CP077074">
    <property type="protein sequence ID" value="QXH39217.1"/>
    <property type="molecule type" value="Genomic_DNA"/>
</dbReference>
<feature type="domain" description="SnoaL-like" evidence="1">
    <location>
        <begin position="24"/>
        <end position="119"/>
    </location>
</feature>
<name>A0ABX8MIU2_9PSED</name>
<dbReference type="RefSeq" id="WP_068586658.1">
    <property type="nucleotide sequence ID" value="NZ_CP027706.1"/>
</dbReference>
<evidence type="ECO:0000313" key="2">
    <source>
        <dbReference type="EMBL" id="QXH39217.1"/>
    </source>
</evidence>
<accession>A0ABX8MIU2</accession>